<dbReference type="PROSITE" id="PS00704">
    <property type="entry name" value="PROK_CO2_ANHYDRASE_1"/>
    <property type="match status" value="1"/>
</dbReference>
<evidence type="ECO:0000256" key="2">
    <source>
        <dbReference type="ARBA" id="ARBA00006217"/>
    </source>
</evidence>
<proteinExistence type="inferred from homology"/>
<comment type="cofactor">
    <cofactor evidence="1">
        <name>Zn(2+)</name>
        <dbReference type="ChEBI" id="CHEBI:29105"/>
    </cofactor>
</comment>
<dbReference type="InterPro" id="IPR015892">
    <property type="entry name" value="Carbonic_anhydrase_CS"/>
</dbReference>
<dbReference type="InterPro" id="IPR036874">
    <property type="entry name" value="Carbonic_anhydrase_sf"/>
</dbReference>
<evidence type="ECO:0000313" key="8">
    <source>
        <dbReference type="EMBL" id="VAW02599.1"/>
    </source>
</evidence>
<keyword evidence="6 8" id="KW-0456">Lyase</keyword>
<evidence type="ECO:0000256" key="3">
    <source>
        <dbReference type="ARBA" id="ARBA00012925"/>
    </source>
</evidence>
<dbReference type="EMBL" id="UOEC01000200">
    <property type="protein sequence ID" value="VAW02599.1"/>
    <property type="molecule type" value="Genomic_DNA"/>
</dbReference>
<keyword evidence="4" id="KW-0479">Metal-binding</keyword>
<dbReference type="SMART" id="SM00947">
    <property type="entry name" value="Pro_CA"/>
    <property type="match status" value="1"/>
</dbReference>
<dbReference type="PANTHER" id="PTHR11002:SF76">
    <property type="entry name" value="CARBONIC ANHYDRASE"/>
    <property type="match status" value="1"/>
</dbReference>
<evidence type="ECO:0000256" key="7">
    <source>
        <dbReference type="ARBA" id="ARBA00048348"/>
    </source>
</evidence>
<dbReference type="Gene3D" id="3.40.1050.10">
    <property type="entry name" value="Carbonic anhydrase"/>
    <property type="match status" value="1"/>
</dbReference>
<sequence length="213" mass="23855">MPYTTVNDLLNQNKNWAAAQLETDPKFFSKLEKVQKPDYLWIGCSDSRVPATEIVGLKPGEMFVHRNIANIVPHGDLNCLSVIQYAVEVLGVSHIIVAGHYGCGGIRAAMEKADHGSIDNWLAYIKDIYSQNFNEINALPDPDQQADRLCELNVMTQVRNVAKISSVQNAWRQGRDITVHGWIYRLSDGILHDLNVNVNATSQLHEAFQIEAD</sequence>
<gene>
    <name evidence="8" type="ORF">MNBD_ALPHA08-871</name>
</gene>
<dbReference type="AlphaFoldDB" id="A0A3B0SPU7"/>
<comment type="similarity">
    <text evidence="2">Belongs to the beta-class carbonic anhydrase family.</text>
</comment>
<keyword evidence="5" id="KW-0862">Zinc</keyword>
<dbReference type="FunFam" id="3.40.1050.10:FF:000001">
    <property type="entry name" value="Carbonic anhydrase"/>
    <property type="match status" value="1"/>
</dbReference>
<dbReference type="InterPro" id="IPR001765">
    <property type="entry name" value="Carbonic_anhydrase"/>
</dbReference>
<evidence type="ECO:0000256" key="5">
    <source>
        <dbReference type="ARBA" id="ARBA00022833"/>
    </source>
</evidence>
<dbReference type="GO" id="GO:0004089">
    <property type="term" value="F:carbonate dehydratase activity"/>
    <property type="evidence" value="ECO:0007669"/>
    <property type="project" value="UniProtKB-EC"/>
</dbReference>
<evidence type="ECO:0000256" key="6">
    <source>
        <dbReference type="ARBA" id="ARBA00023239"/>
    </source>
</evidence>
<dbReference type="EC" id="4.2.1.1" evidence="3"/>
<evidence type="ECO:0000256" key="4">
    <source>
        <dbReference type="ARBA" id="ARBA00022723"/>
    </source>
</evidence>
<reference evidence="8" key="1">
    <citation type="submission" date="2018-06" db="EMBL/GenBank/DDBJ databases">
        <authorList>
            <person name="Zhirakovskaya E."/>
        </authorList>
    </citation>
    <scope>NUCLEOTIDE SEQUENCE</scope>
</reference>
<dbReference type="PANTHER" id="PTHR11002">
    <property type="entry name" value="CARBONIC ANHYDRASE"/>
    <property type="match status" value="1"/>
</dbReference>
<dbReference type="GO" id="GO:0015976">
    <property type="term" value="P:carbon utilization"/>
    <property type="evidence" value="ECO:0007669"/>
    <property type="project" value="InterPro"/>
</dbReference>
<dbReference type="Pfam" id="PF00484">
    <property type="entry name" value="Pro_CA"/>
    <property type="match status" value="1"/>
</dbReference>
<accession>A0A3B0SPU7</accession>
<dbReference type="SUPFAM" id="SSF53056">
    <property type="entry name" value="beta-carbonic anhydrase, cab"/>
    <property type="match status" value="1"/>
</dbReference>
<comment type="catalytic activity">
    <reaction evidence="7">
        <text>hydrogencarbonate + H(+) = CO2 + H2O</text>
        <dbReference type="Rhea" id="RHEA:10748"/>
        <dbReference type="ChEBI" id="CHEBI:15377"/>
        <dbReference type="ChEBI" id="CHEBI:15378"/>
        <dbReference type="ChEBI" id="CHEBI:16526"/>
        <dbReference type="ChEBI" id="CHEBI:17544"/>
        <dbReference type="EC" id="4.2.1.1"/>
    </reaction>
</comment>
<organism evidence="8">
    <name type="scientific">hydrothermal vent metagenome</name>
    <dbReference type="NCBI Taxonomy" id="652676"/>
    <lineage>
        <taxon>unclassified sequences</taxon>
        <taxon>metagenomes</taxon>
        <taxon>ecological metagenomes</taxon>
    </lineage>
</organism>
<dbReference type="CDD" id="cd00883">
    <property type="entry name" value="beta_CA_cladeA"/>
    <property type="match status" value="1"/>
</dbReference>
<dbReference type="NCBIfam" id="NF007756">
    <property type="entry name" value="PRK10437.1"/>
    <property type="match status" value="1"/>
</dbReference>
<protein>
    <recommendedName>
        <fullName evidence="3">carbonic anhydrase</fullName>
        <ecNumber evidence="3">4.2.1.1</ecNumber>
    </recommendedName>
</protein>
<name>A0A3B0SPU7_9ZZZZ</name>
<dbReference type="PROSITE" id="PS00705">
    <property type="entry name" value="PROK_CO2_ANHYDRASE_2"/>
    <property type="match status" value="1"/>
</dbReference>
<evidence type="ECO:0000256" key="1">
    <source>
        <dbReference type="ARBA" id="ARBA00001947"/>
    </source>
</evidence>
<dbReference type="GO" id="GO:0008270">
    <property type="term" value="F:zinc ion binding"/>
    <property type="evidence" value="ECO:0007669"/>
    <property type="project" value="InterPro"/>
</dbReference>